<organism evidence="1 2">
    <name type="scientific">Candidatus Zambryskibacteria bacterium RIFCSPHIGHO2_01_FULL_46_25</name>
    <dbReference type="NCBI Taxonomy" id="1802738"/>
    <lineage>
        <taxon>Bacteria</taxon>
        <taxon>Candidatus Zambryskiibacteriota</taxon>
    </lineage>
</organism>
<evidence type="ECO:0008006" key="3">
    <source>
        <dbReference type="Google" id="ProtNLM"/>
    </source>
</evidence>
<proteinExistence type="predicted"/>
<dbReference type="EMBL" id="MHVH01000005">
    <property type="protein sequence ID" value="OHA90269.1"/>
    <property type="molecule type" value="Genomic_DNA"/>
</dbReference>
<evidence type="ECO:0000313" key="2">
    <source>
        <dbReference type="Proteomes" id="UP000178107"/>
    </source>
</evidence>
<dbReference type="InterPro" id="IPR029057">
    <property type="entry name" value="PRTase-like"/>
</dbReference>
<sequence>MQVPSGAKYTNEDLDILAMMSKCGFVRRSDEPFKLASGIMSHVYVFGREDLTDNPQLASLIGLKLARVVYDNTDLDESRQQCLIGVPVAGNTLAQAASLSSLSLLKEMAWTAQPIGHRVMREQPKQHGAHKKVWINGRPDLARHQYWWIDNVVTDGRSKVVAAERGIEDGYPGHEMPCLIWIDRQQGAVPRLTAAGFQKIVVVYNLLDITYAYGELGMWSKTAVAAVEEEIKAHQFSV</sequence>
<protein>
    <recommendedName>
        <fullName evidence="3">Phosphoribosyltransferase domain-containing protein</fullName>
    </recommendedName>
</protein>
<evidence type="ECO:0000313" key="1">
    <source>
        <dbReference type="EMBL" id="OHA90269.1"/>
    </source>
</evidence>
<accession>A0A1G2T0A8</accession>
<gene>
    <name evidence="1" type="ORF">A2838_01535</name>
</gene>
<dbReference type="SUPFAM" id="SSF53271">
    <property type="entry name" value="PRTase-like"/>
    <property type="match status" value="1"/>
</dbReference>
<dbReference type="AlphaFoldDB" id="A0A1G2T0A8"/>
<dbReference type="Gene3D" id="3.40.50.2020">
    <property type="match status" value="1"/>
</dbReference>
<comment type="caution">
    <text evidence="1">The sequence shown here is derived from an EMBL/GenBank/DDBJ whole genome shotgun (WGS) entry which is preliminary data.</text>
</comment>
<name>A0A1G2T0A8_9BACT</name>
<dbReference type="Proteomes" id="UP000178107">
    <property type="component" value="Unassembled WGS sequence"/>
</dbReference>
<reference evidence="1 2" key="1">
    <citation type="journal article" date="2016" name="Nat. Commun.">
        <title>Thousands of microbial genomes shed light on interconnected biogeochemical processes in an aquifer system.</title>
        <authorList>
            <person name="Anantharaman K."/>
            <person name="Brown C.T."/>
            <person name="Hug L.A."/>
            <person name="Sharon I."/>
            <person name="Castelle C.J."/>
            <person name="Probst A.J."/>
            <person name="Thomas B.C."/>
            <person name="Singh A."/>
            <person name="Wilkins M.J."/>
            <person name="Karaoz U."/>
            <person name="Brodie E.L."/>
            <person name="Williams K.H."/>
            <person name="Hubbard S.S."/>
            <person name="Banfield J.F."/>
        </authorList>
    </citation>
    <scope>NUCLEOTIDE SEQUENCE [LARGE SCALE GENOMIC DNA]</scope>
</reference>